<proteinExistence type="predicted"/>
<accession>A0ABX5QFZ1</accession>
<dbReference type="RefSeq" id="WP_128386971.1">
    <property type="nucleotide sequence ID" value="NZ_CP035037.1"/>
</dbReference>
<reference evidence="2 3" key="1">
    <citation type="submission" date="2019-01" db="EMBL/GenBank/DDBJ databases">
        <title>Leucobacter muris sp. nov. isolated from the nose of a laboratory mouse.</title>
        <authorList>
            <person name="Benga L."/>
            <person name="Sproeer C."/>
            <person name="Schumann P."/>
            <person name="Verbarg S."/>
            <person name="Bunk B."/>
            <person name="Engelhardt E."/>
            <person name="Benten P.M."/>
            <person name="Sager M."/>
        </authorList>
    </citation>
    <scope>NUCLEOTIDE SEQUENCE [LARGE SCALE GENOMIC DNA]</scope>
    <source>
        <strain evidence="2 3">DSM 101948</strain>
    </source>
</reference>
<evidence type="ECO:0000313" key="2">
    <source>
        <dbReference type="EMBL" id="QAB17977.1"/>
    </source>
</evidence>
<protein>
    <recommendedName>
        <fullName evidence="1">DUF7882 domain-containing protein</fullName>
    </recommendedName>
</protein>
<keyword evidence="3" id="KW-1185">Reference proteome</keyword>
<dbReference type="Pfam" id="PF25355">
    <property type="entry name" value="DUF7882"/>
    <property type="match status" value="1"/>
</dbReference>
<evidence type="ECO:0000259" key="1">
    <source>
        <dbReference type="Pfam" id="PF25355"/>
    </source>
</evidence>
<dbReference type="EMBL" id="CP035037">
    <property type="protein sequence ID" value="QAB17977.1"/>
    <property type="molecule type" value="Genomic_DNA"/>
</dbReference>
<dbReference type="InterPro" id="IPR057204">
    <property type="entry name" value="DUF7882"/>
</dbReference>
<name>A0ABX5QFZ1_9MICO</name>
<organism evidence="2 3">
    <name type="scientific">Leucobacter muris</name>
    <dbReference type="NCBI Taxonomy" id="1935379"/>
    <lineage>
        <taxon>Bacteria</taxon>
        <taxon>Bacillati</taxon>
        <taxon>Actinomycetota</taxon>
        <taxon>Actinomycetes</taxon>
        <taxon>Micrococcales</taxon>
        <taxon>Microbacteriaceae</taxon>
        <taxon>Leucobacter</taxon>
    </lineage>
</organism>
<gene>
    <name evidence="2" type="ORF">Leucomu_08640</name>
</gene>
<dbReference type="Proteomes" id="UP000285768">
    <property type="component" value="Chromosome"/>
</dbReference>
<sequence>MGTLIYGRTQEYHFDDRTLEHLRVVIVTRVRRNESFFLTWTAHQHQRAVTTTLWISASIPIVFHFSDGERVPLSREWLQRLTKSSYSSRGLVLTPEHAGWEPHDSK</sequence>
<feature type="domain" description="DUF7882" evidence="1">
    <location>
        <begin position="1"/>
        <end position="96"/>
    </location>
</feature>
<evidence type="ECO:0000313" key="3">
    <source>
        <dbReference type="Proteomes" id="UP000285768"/>
    </source>
</evidence>